<dbReference type="PROSITE" id="PS50005">
    <property type="entry name" value="TPR"/>
    <property type="match status" value="4"/>
</dbReference>
<dbReference type="Proteomes" id="UP000678679">
    <property type="component" value="Chromosome 2"/>
</dbReference>
<keyword evidence="1" id="KW-0677">Repeat</keyword>
<organism evidence="5 6">
    <name type="scientific">Flammeovirga yaeyamensis</name>
    <dbReference type="NCBI Taxonomy" id="367791"/>
    <lineage>
        <taxon>Bacteria</taxon>
        <taxon>Pseudomonadati</taxon>
        <taxon>Bacteroidota</taxon>
        <taxon>Cytophagia</taxon>
        <taxon>Cytophagales</taxon>
        <taxon>Flammeovirgaceae</taxon>
        <taxon>Flammeovirga</taxon>
    </lineage>
</organism>
<evidence type="ECO:0000313" key="5">
    <source>
        <dbReference type="EMBL" id="QWG05261.1"/>
    </source>
</evidence>
<feature type="transmembrane region" description="Helical" evidence="4">
    <location>
        <begin position="199"/>
        <end position="220"/>
    </location>
</feature>
<sequence length="647" mass="76121">MKSYYDIFRDLPDSNLLRRIENKDKYHKDAVMAAFDMLLKRGLSVKHPFPGEEVKDARKLFPYFSPEDKDPQHWFKYVVDKIPLKTVIGYLIFILCVLIVGYNTEMDGDWKNHLFIYTDYIVTSGFIYNLIIFITFFFFFFRTKKRRKSFLNINPRRVFFAFYISLSIFLLLNIIGFVFSKTPLVVTVLNSNSLKQFLALSVNNVFASFNQVLIVFWLLLSQLLIRFKSNKLNRRLIIIGVCFLSILLQLPSHLVEIGFSISTFFILLKFGFITYCLSVIYVRERNLLLLVFLMFILDLNYDYFRGGGTFYHNWTIFLIALFSTNSVSNNQIFHWVKSFNLPISGRVFFGGWIATIPLILILPNTAWDFYLKSGKWYLLNQNDKSLVLITEAIRKDDSNSEYFNLRGNIYYQHGLMDIAVKNYNRSIELVSDKFIVFQNRGNAYRDMGNYEEAIKDYAKCIENNYQVIKCLEERGNCYFKSGEFTKAIEDLATCLELSPNNLNALSIMGNIYWAKEDYTNAEFYLKKSIENGNNNQTVSEALALVYMKQDKVNEAYQVFYKINDKPFTFRKSNYNYGLALYHQGLFDEAIEQFQKSIDKHEEEDKCYYQLSLCYNQLKMPAKVCEYMLIAATMQHEQAKEDLKKYCE</sequence>
<proteinExistence type="predicted"/>
<dbReference type="PANTHER" id="PTHR44858">
    <property type="entry name" value="TETRATRICOPEPTIDE REPEAT PROTEIN 6"/>
    <property type="match status" value="1"/>
</dbReference>
<feature type="transmembrane region" description="Helical" evidence="4">
    <location>
        <begin position="114"/>
        <end position="140"/>
    </location>
</feature>
<evidence type="ECO:0000256" key="4">
    <source>
        <dbReference type="SAM" id="Phobius"/>
    </source>
</evidence>
<gene>
    <name evidence="5" type="ORF">KMW28_22845</name>
</gene>
<dbReference type="AlphaFoldDB" id="A0AAX1NEP4"/>
<name>A0AAX1NEP4_9BACT</name>
<dbReference type="KEGG" id="fya:KMW28_22845"/>
<protein>
    <submittedName>
        <fullName evidence="5">Tetratricopeptide repeat protein</fullName>
    </submittedName>
</protein>
<dbReference type="RefSeq" id="WP_169662073.1">
    <property type="nucleotide sequence ID" value="NZ_CP076133.1"/>
</dbReference>
<feature type="repeat" description="TPR" evidence="3">
    <location>
        <begin position="400"/>
        <end position="433"/>
    </location>
</feature>
<feature type="transmembrane region" description="Helical" evidence="4">
    <location>
        <begin position="160"/>
        <end position="179"/>
    </location>
</feature>
<keyword evidence="6" id="KW-1185">Reference proteome</keyword>
<feature type="transmembrane region" description="Helical" evidence="4">
    <location>
        <begin position="287"/>
        <end position="304"/>
    </location>
</feature>
<evidence type="ECO:0000256" key="3">
    <source>
        <dbReference type="PROSITE-ProRule" id="PRU00339"/>
    </source>
</evidence>
<feature type="transmembrane region" description="Helical" evidence="4">
    <location>
        <begin position="310"/>
        <end position="327"/>
    </location>
</feature>
<keyword evidence="2 3" id="KW-0802">TPR repeat</keyword>
<feature type="repeat" description="TPR" evidence="3">
    <location>
        <begin position="570"/>
        <end position="603"/>
    </location>
</feature>
<feature type="transmembrane region" description="Helical" evidence="4">
    <location>
        <begin position="232"/>
        <end position="251"/>
    </location>
</feature>
<reference evidence="5 6" key="1">
    <citation type="submission" date="2021-05" db="EMBL/GenBank/DDBJ databases">
        <title>Comparative genomic studies on the polysaccharide-degrading batcterial strains of the Flammeovirga genus.</title>
        <authorList>
            <person name="Zewei F."/>
            <person name="Zheng Z."/>
            <person name="Yu L."/>
            <person name="Ruyue G."/>
            <person name="Yanhong M."/>
            <person name="Yuanyuan C."/>
            <person name="Jingyan G."/>
            <person name="Wenjun H."/>
        </authorList>
    </citation>
    <scope>NUCLEOTIDE SEQUENCE [LARGE SCALE GENOMIC DNA]</scope>
    <source>
        <strain evidence="5 6">NBRC:100898</strain>
    </source>
</reference>
<feature type="transmembrane region" description="Helical" evidence="4">
    <location>
        <begin position="347"/>
        <end position="367"/>
    </location>
</feature>
<dbReference type="InterPro" id="IPR050498">
    <property type="entry name" value="Ycf3"/>
</dbReference>
<evidence type="ECO:0000256" key="2">
    <source>
        <dbReference type="ARBA" id="ARBA00022803"/>
    </source>
</evidence>
<evidence type="ECO:0000313" key="6">
    <source>
        <dbReference type="Proteomes" id="UP000678679"/>
    </source>
</evidence>
<dbReference type="InterPro" id="IPR011990">
    <property type="entry name" value="TPR-like_helical_dom_sf"/>
</dbReference>
<dbReference type="Pfam" id="PF13432">
    <property type="entry name" value="TPR_16"/>
    <property type="match status" value="1"/>
</dbReference>
<feature type="transmembrane region" description="Helical" evidence="4">
    <location>
        <begin position="257"/>
        <end position="280"/>
    </location>
</feature>
<dbReference type="EMBL" id="CP076133">
    <property type="protein sequence ID" value="QWG05261.1"/>
    <property type="molecule type" value="Genomic_DNA"/>
</dbReference>
<keyword evidence="4" id="KW-0812">Transmembrane</keyword>
<keyword evidence="4" id="KW-1133">Transmembrane helix</keyword>
<feature type="transmembrane region" description="Helical" evidence="4">
    <location>
        <begin position="82"/>
        <end position="102"/>
    </location>
</feature>
<dbReference type="SUPFAM" id="SSF48452">
    <property type="entry name" value="TPR-like"/>
    <property type="match status" value="1"/>
</dbReference>
<feature type="repeat" description="TPR" evidence="3">
    <location>
        <begin position="468"/>
        <end position="501"/>
    </location>
</feature>
<dbReference type="Pfam" id="PF00515">
    <property type="entry name" value="TPR_1"/>
    <property type="match status" value="2"/>
</dbReference>
<feature type="repeat" description="TPR" evidence="3">
    <location>
        <begin position="434"/>
        <end position="467"/>
    </location>
</feature>
<accession>A0AAX1NEP4</accession>
<dbReference type="InterPro" id="IPR019734">
    <property type="entry name" value="TPR_rpt"/>
</dbReference>
<dbReference type="Pfam" id="PF13181">
    <property type="entry name" value="TPR_8"/>
    <property type="match status" value="1"/>
</dbReference>
<keyword evidence="4" id="KW-0472">Membrane</keyword>
<dbReference type="Gene3D" id="1.25.40.10">
    <property type="entry name" value="Tetratricopeptide repeat domain"/>
    <property type="match status" value="2"/>
</dbReference>
<evidence type="ECO:0000256" key="1">
    <source>
        <dbReference type="ARBA" id="ARBA00022737"/>
    </source>
</evidence>
<dbReference type="PANTHER" id="PTHR44858:SF1">
    <property type="entry name" value="UDP-N-ACETYLGLUCOSAMINE--PEPTIDE N-ACETYLGLUCOSAMINYLTRANSFERASE SPINDLY-RELATED"/>
    <property type="match status" value="1"/>
</dbReference>
<dbReference type="SMART" id="SM00028">
    <property type="entry name" value="TPR"/>
    <property type="match status" value="6"/>
</dbReference>